<dbReference type="InterPro" id="IPR029045">
    <property type="entry name" value="ClpP/crotonase-like_dom_sf"/>
</dbReference>
<dbReference type="InterPro" id="IPR001753">
    <property type="entry name" value="Enoyl-CoA_hydra/iso"/>
</dbReference>
<dbReference type="RefSeq" id="WP_062980074.1">
    <property type="nucleotide sequence ID" value="NZ_JAAXOT010000037.1"/>
</dbReference>
<evidence type="ECO:0000256" key="2">
    <source>
        <dbReference type="ARBA" id="ARBA00005254"/>
    </source>
</evidence>
<reference evidence="7 8" key="1">
    <citation type="submission" date="2020-04" db="EMBL/GenBank/DDBJ databases">
        <title>MicrobeNet Type strains.</title>
        <authorList>
            <person name="Nicholson A.C."/>
        </authorList>
    </citation>
    <scope>NUCLEOTIDE SEQUENCE [LARGE SCALE GENOMIC DNA]</scope>
    <source>
        <strain evidence="7 8">JCM 3332</strain>
    </source>
</reference>
<keyword evidence="3" id="KW-0276">Fatty acid metabolism</keyword>
<dbReference type="InterPro" id="IPR018376">
    <property type="entry name" value="Enoyl-CoA_hyd/isom_CS"/>
</dbReference>
<comment type="caution">
    <text evidence="7">The sequence shown here is derived from an EMBL/GenBank/DDBJ whole genome shotgun (WGS) entry which is preliminary data.</text>
</comment>
<evidence type="ECO:0000256" key="3">
    <source>
        <dbReference type="ARBA" id="ARBA00022832"/>
    </source>
</evidence>
<dbReference type="SUPFAM" id="SSF52096">
    <property type="entry name" value="ClpP/crotonase"/>
    <property type="match status" value="1"/>
</dbReference>
<proteinExistence type="inferred from homology"/>
<comment type="catalytic activity">
    <reaction evidence="5">
        <text>a 4-saturated-(3S)-3-hydroxyacyl-CoA = a (3E)-enoyl-CoA + H2O</text>
        <dbReference type="Rhea" id="RHEA:20724"/>
        <dbReference type="ChEBI" id="CHEBI:15377"/>
        <dbReference type="ChEBI" id="CHEBI:58521"/>
        <dbReference type="ChEBI" id="CHEBI:137480"/>
        <dbReference type="EC" id="4.2.1.17"/>
    </reaction>
</comment>
<gene>
    <name evidence="7" type="ORF">HGA15_33800</name>
</gene>
<dbReference type="GO" id="GO:0006635">
    <property type="term" value="P:fatty acid beta-oxidation"/>
    <property type="evidence" value="ECO:0007669"/>
    <property type="project" value="TreeGrafter"/>
</dbReference>
<dbReference type="GO" id="GO:0004300">
    <property type="term" value="F:enoyl-CoA hydratase activity"/>
    <property type="evidence" value="ECO:0007669"/>
    <property type="project" value="UniProtKB-EC"/>
</dbReference>
<dbReference type="Proteomes" id="UP000570678">
    <property type="component" value="Unassembled WGS sequence"/>
</dbReference>
<evidence type="ECO:0000256" key="6">
    <source>
        <dbReference type="RuleBase" id="RU003707"/>
    </source>
</evidence>
<dbReference type="CDD" id="cd06558">
    <property type="entry name" value="crotonase-like"/>
    <property type="match status" value="1"/>
</dbReference>
<keyword evidence="8" id="KW-1185">Reference proteome</keyword>
<dbReference type="GO" id="GO:0016853">
    <property type="term" value="F:isomerase activity"/>
    <property type="evidence" value="ECO:0007669"/>
    <property type="project" value="UniProtKB-KW"/>
</dbReference>
<dbReference type="PANTHER" id="PTHR11941:SF54">
    <property type="entry name" value="ENOYL-COA HYDRATASE, MITOCHONDRIAL"/>
    <property type="match status" value="1"/>
</dbReference>
<dbReference type="PROSITE" id="PS00166">
    <property type="entry name" value="ENOYL_COA_HYDRATASE"/>
    <property type="match status" value="1"/>
</dbReference>
<dbReference type="Pfam" id="PF00378">
    <property type="entry name" value="ECH_1"/>
    <property type="match status" value="1"/>
</dbReference>
<sequence>MTAATSVTVVRDGSVATLILDGAARLNPIGTATCTALASAVCELEGDRRVRAVVVHGAGRTFSAGADIDEIAGFDHRDKFEQFIHTFTDALELIEASPLPFVAAIDGAAMGGGLELALACDLRVVYAAGKLALPEAKLGVLPGAGGTQRLPRLLPRGIATEMIMLGRTLTGARAYELGLANHLSDSPESVLSDARALAEELVAGAALVPQMTKTLLRETATCTVADGIVRERAVATDLHDSADGREGFRAFVEKRAPRFEVERR</sequence>
<comment type="function">
    <text evidence="1">Could possibly oxidize fatty acids using specific components.</text>
</comment>
<dbReference type="Gene3D" id="3.90.226.10">
    <property type="entry name" value="2-enoyl-CoA Hydratase, Chain A, domain 1"/>
    <property type="match status" value="1"/>
</dbReference>
<keyword evidence="7" id="KW-0413">Isomerase</keyword>
<evidence type="ECO:0000313" key="7">
    <source>
        <dbReference type="EMBL" id="NKY61024.1"/>
    </source>
</evidence>
<accession>A0A846YU94</accession>
<keyword evidence="3" id="KW-0443">Lipid metabolism</keyword>
<comment type="similarity">
    <text evidence="2 6">Belongs to the enoyl-CoA hydratase/isomerase family.</text>
</comment>
<evidence type="ECO:0000256" key="5">
    <source>
        <dbReference type="ARBA" id="ARBA00023717"/>
    </source>
</evidence>
<organism evidence="7 8">
    <name type="scientific">Nocardia flavorosea</name>
    <dbReference type="NCBI Taxonomy" id="53429"/>
    <lineage>
        <taxon>Bacteria</taxon>
        <taxon>Bacillati</taxon>
        <taxon>Actinomycetota</taxon>
        <taxon>Actinomycetes</taxon>
        <taxon>Mycobacteriales</taxon>
        <taxon>Nocardiaceae</taxon>
        <taxon>Nocardia</taxon>
    </lineage>
</organism>
<protein>
    <submittedName>
        <fullName evidence="7">Enoyl-CoA hydratase/isomerase family protein</fullName>
    </submittedName>
</protein>
<dbReference type="AlphaFoldDB" id="A0A846YU94"/>
<name>A0A846YU94_9NOCA</name>
<dbReference type="EMBL" id="JAAXOT010000037">
    <property type="protein sequence ID" value="NKY61024.1"/>
    <property type="molecule type" value="Genomic_DNA"/>
</dbReference>
<evidence type="ECO:0000313" key="8">
    <source>
        <dbReference type="Proteomes" id="UP000570678"/>
    </source>
</evidence>
<evidence type="ECO:0000256" key="4">
    <source>
        <dbReference type="ARBA" id="ARBA00023709"/>
    </source>
</evidence>
<dbReference type="PANTHER" id="PTHR11941">
    <property type="entry name" value="ENOYL-COA HYDRATASE-RELATED"/>
    <property type="match status" value="1"/>
</dbReference>
<comment type="catalytic activity">
    <reaction evidence="4">
        <text>a (3S)-3-hydroxyacyl-CoA = a (2E)-enoyl-CoA + H2O</text>
        <dbReference type="Rhea" id="RHEA:16105"/>
        <dbReference type="ChEBI" id="CHEBI:15377"/>
        <dbReference type="ChEBI" id="CHEBI:57318"/>
        <dbReference type="ChEBI" id="CHEBI:58856"/>
        <dbReference type="EC" id="4.2.1.17"/>
    </reaction>
</comment>
<evidence type="ECO:0000256" key="1">
    <source>
        <dbReference type="ARBA" id="ARBA00002994"/>
    </source>
</evidence>